<keyword evidence="1" id="KW-1133">Transmembrane helix</keyword>
<gene>
    <name evidence="2" type="ORF">NDM98_02815</name>
</gene>
<dbReference type="InterPro" id="IPR029062">
    <property type="entry name" value="Class_I_gatase-like"/>
</dbReference>
<organism evidence="2 3">
    <name type="scientific">Alkalicoccobacillus plakortidis</name>
    <dbReference type="NCBI Taxonomy" id="444060"/>
    <lineage>
        <taxon>Bacteria</taxon>
        <taxon>Bacillati</taxon>
        <taxon>Bacillota</taxon>
        <taxon>Bacilli</taxon>
        <taxon>Bacillales</taxon>
        <taxon>Bacillaceae</taxon>
        <taxon>Alkalicoccobacillus</taxon>
    </lineage>
</organism>
<dbReference type="EMBL" id="JAMQJY010000001">
    <property type="protein sequence ID" value="MCM2674545.1"/>
    <property type="molecule type" value="Genomic_DNA"/>
</dbReference>
<sequence>MSKKSLICIIIGLIALFIFPMTVNAEEKELTILTEIGFENKANPYHGFPVIVTVQNNSQRSISGDVAFTVSPSYSIGAADILKSIEIPADSEISFTISIPGYDYSSMSNIKSKSIRFFEGGWEEGKELEFEGKTLLTARGVNEEDTIIGLLSNDPEALSPIKSMQLAADVRYDVVEVQPNQIPEIGTGLNMLSILIVSDFDLTSLTEHQQRVIDSWVHDGGTMLVTGQVNEVDKDSIFYPNMPIQDVEELNNVDSRFLNDLTGRQFPGDTFTLFEGDQTENSIIHVKTSDDRPVLASRKIGNGELAQLLTSASTSSFTEWEDATKTWELVINPLMTNLSMNYGMSDYETYQYSFSYISNLFPSSLIPLSWLVAVFAGYIFILCPILYLVLKKSDKREHAWWLLPSISILLCVLIFLIGGKDRIKDNQINENAVVRIDDTGKGYGVGSASFLNSKSGAYKLEFTGNQFNPFPIIEDTSIGQSRGNIDASVMHDYEQQIVTYKNREFWSISNAVGPIHNIDTGLIDTDLTYANNEVRGTVINNTNFSFENLYFLAGNEKVDLGSFEKGEKRDISFALAGKTLFSPSNGNEYSTEDTLEEMIESGLFQASFSEEYYEKGHPAFAGITKDSILHATLNGQSGIQHVQNLVLQTASVSSEQQGSLTLENRDLSPTGYSYDGDTYFEEEVSQGEQKVFVGNGSYELAFSVPNDLLDGSFQFTNITISAFNEEETVYEIYNNESEAYEVLDGRIETEDPDIYIDEWGNIQLKVQKNDTKEMLDMPQIKVEGEFKHD</sequence>
<dbReference type="RefSeq" id="WP_251604435.1">
    <property type="nucleotide sequence ID" value="NZ_JAMQJY010000001.1"/>
</dbReference>
<dbReference type="Proteomes" id="UP001203665">
    <property type="component" value="Unassembled WGS sequence"/>
</dbReference>
<keyword evidence="1" id="KW-0812">Transmembrane</keyword>
<feature type="transmembrane region" description="Helical" evidence="1">
    <location>
        <begin position="368"/>
        <end position="390"/>
    </location>
</feature>
<keyword evidence="1" id="KW-0472">Membrane</keyword>
<proteinExistence type="predicted"/>
<comment type="caution">
    <text evidence="2">The sequence shown here is derived from an EMBL/GenBank/DDBJ whole genome shotgun (WGS) entry which is preliminary data.</text>
</comment>
<accession>A0ABT0XFS0</accession>
<feature type="transmembrane region" description="Helical" evidence="1">
    <location>
        <begin position="399"/>
        <end position="419"/>
    </location>
</feature>
<dbReference type="SUPFAM" id="SSF52317">
    <property type="entry name" value="Class I glutamine amidotransferase-like"/>
    <property type="match status" value="1"/>
</dbReference>
<keyword evidence="3" id="KW-1185">Reference proteome</keyword>
<protein>
    <submittedName>
        <fullName evidence="2">Uncharacterized protein</fullName>
    </submittedName>
</protein>
<evidence type="ECO:0000313" key="2">
    <source>
        <dbReference type="EMBL" id="MCM2674545.1"/>
    </source>
</evidence>
<evidence type="ECO:0000313" key="3">
    <source>
        <dbReference type="Proteomes" id="UP001203665"/>
    </source>
</evidence>
<reference evidence="2" key="1">
    <citation type="submission" date="2022-06" db="EMBL/GenBank/DDBJ databases">
        <title>Alkalicoccobacillus porphyridii sp. nov., isolated from a marine red alga, Porphyridium purpureum and reclassification of Shouchella plakortidis and Shouchella gibsonii as Alkalicoccobacillus plakortidis comb. nov. and Alkalicoccobacillus gibsonii comb. nov.</title>
        <authorList>
            <person name="Kim K.H."/>
            <person name="Lee J.K."/>
            <person name="Han D.M."/>
            <person name="Baek J.H."/>
            <person name="Jeon C.O."/>
        </authorList>
    </citation>
    <scope>NUCLEOTIDE SEQUENCE</scope>
    <source>
        <strain evidence="2">DSM 19153</strain>
    </source>
</reference>
<evidence type="ECO:0000256" key="1">
    <source>
        <dbReference type="SAM" id="Phobius"/>
    </source>
</evidence>
<name>A0ABT0XFS0_9BACI</name>